<dbReference type="EMBL" id="FPLJ01000052">
    <property type="protein sequence ID" value="SGY91458.1"/>
    <property type="molecule type" value="Genomic_DNA"/>
</dbReference>
<name>A0ABY1HFC6_9GAMM</name>
<protein>
    <recommendedName>
        <fullName evidence="3">XRE family transcriptional regulator</fullName>
    </recommendedName>
</protein>
<comment type="caution">
    <text evidence="1">The sequence shown here is derived from an EMBL/GenBank/DDBJ whole genome shotgun (WGS) entry which is preliminary data.</text>
</comment>
<evidence type="ECO:0008006" key="3">
    <source>
        <dbReference type="Google" id="ProtNLM"/>
    </source>
</evidence>
<accession>A0ABY1HFC6</accession>
<evidence type="ECO:0000313" key="1">
    <source>
        <dbReference type="EMBL" id="SGY91458.1"/>
    </source>
</evidence>
<keyword evidence="2" id="KW-1185">Reference proteome</keyword>
<gene>
    <name evidence="1" type="ORF">MT2528_2164</name>
</gene>
<sequence length="82" mass="9491">MNKKIHLEYKFVEGLELYNSHADELTSASLAKMVREASESDYHIVLKRIEGLFDAEPNTSEGDELEKLISFIEAYEDKHYPI</sequence>
<dbReference type="Proteomes" id="UP000182660">
    <property type="component" value="Unassembled WGS sequence"/>
</dbReference>
<proteinExistence type="predicted"/>
<dbReference type="RefSeq" id="WP_075472198.1">
    <property type="nucleotide sequence ID" value="NZ_CBCRXG010000001.1"/>
</dbReference>
<evidence type="ECO:0000313" key="2">
    <source>
        <dbReference type="Proteomes" id="UP000182660"/>
    </source>
</evidence>
<reference evidence="1 2" key="1">
    <citation type="submission" date="2016-11" db="EMBL/GenBank/DDBJ databases">
        <authorList>
            <person name="Klemetsen T."/>
        </authorList>
    </citation>
    <scope>NUCLEOTIDE SEQUENCE [LARGE SCALE GENOMIC DNA]</scope>
    <source>
        <strain evidence="1">MT 2528</strain>
    </source>
</reference>
<organism evidence="1 2">
    <name type="scientific">Moritella viscosa</name>
    <dbReference type="NCBI Taxonomy" id="80854"/>
    <lineage>
        <taxon>Bacteria</taxon>
        <taxon>Pseudomonadati</taxon>
        <taxon>Pseudomonadota</taxon>
        <taxon>Gammaproteobacteria</taxon>
        <taxon>Alteromonadales</taxon>
        <taxon>Moritellaceae</taxon>
        <taxon>Moritella</taxon>
    </lineage>
</organism>